<feature type="transmembrane region" description="Helical" evidence="6">
    <location>
        <begin position="100"/>
        <end position="122"/>
    </location>
</feature>
<evidence type="ECO:0000313" key="7">
    <source>
        <dbReference type="EMBL" id="MPL67720.1"/>
    </source>
</evidence>
<evidence type="ECO:0000256" key="6">
    <source>
        <dbReference type="SAM" id="Phobius"/>
    </source>
</evidence>
<keyword evidence="5 6" id="KW-0472">Membrane</keyword>
<dbReference type="PANTHER" id="PTHR32196:SF69">
    <property type="entry name" value="BRANCHED-CHAIN AMINO ACID TRANSPORT SYSTEM, PERMEASE PROTEIN"/>
    <property type="match status" value="1"/>
</dbReference>
<dbReference type="PANTHER" id="PTHR32196">
    <property type="entry name" value="ABC TRANSPORTER PERMEASE PROTEIN YPHD-RELATED-RELATED"/>
    <property type="match status" value="1"/>
</dbReference>
<dbReference type="GO" id="GO:0022857">
    <property type="term" value="F:transmembrane transporter activity"/>
    <property type="evidence" value="ECO:0007669"/>
    <property type="project" value="InterPro"/>
</dbReference>
<evidence type="ECO:0000256" key="3">
    <source>
        <dbReference type="ARBA" id="ARBA00022692"/>
    </source>
</evidence>
<comment type="caution">
    <text evidence="7">The sequence shown here is derived from an EMBL/GenBank/DDBJ whole genome shotgun (WGS) entry which is preliminary data.</text>
</comment>
<dbReference type="EMBL" id="VSSQ01000038">
    <property type="protein sequence ID" value="MPL67720.1"/>
    <property type="molecule type" value="Genomic_DNA"/>
</dbReference>
<dbReference type="GO" id="GO:0005886">
    <property type="term" value="C:plasma membrane"/>
    <property type="evidence" value="ECO:0007669"/>
    <property type="project" value="UniProtKB-SubCell"/>
</dbReference>
<keyword evidence="4 6" id="KW-1133">Transmembrane helix</keyword>
<accession>A0A644TLD2</accession>
<dbReference type="InterPro" id="IPR001851">
    <property type="entry name" value="ABC_transp_permease"/>
</dbReference>
<evidence type="ECO:0000256" key="5">
    <source>
        <dbReference type="ARBA" id="ARBA00023136"/>
    </source>
</evidence>
<evidence type="ECO:0000256" key="4">
    <source>
        <dbReference type="ARBA" id="ARBA00022989"/>
    </source>
</evidence>
<name>A0A644TLD2_9ZZZZ</name>
<reference evidence="7" key="1">
    <citation type="submission" date="2019-08" db="EMBL/GenBank/DDBJ databases">
        <authorList>
            <person name="Kucharzyk K."/>
            <person name="Murdoch R.W."/>
            <person name="Higgins S."/>
            <person name="Loffler F."/>
        </authorList>
    </citation>
    <scope>NUCLEOTIDE SEQUENCE</scope>
</reference>
<comment type="subcellular location">
    <subcellularLocation>
        <location evidence="1">Cell membrane</location>
        <topology evidence="1">Multi-pass membrane protein</topology>
    </subcellularLocation>
</comment>
<proteinExistence type="predicted"/>
<sequence length="342" mass="36786">MIDYKNKLGKLILFSVSHAIWVICILLFIIGAVFVPGFFKVNNLINVLWGNVSFGFMVLGIFFVFVTGGMDLSIESTFAIAPIIGAMAMLRWFPEIVSPPAAIIIILLLGCVIGLINASLHVLLGINPFLVTLGMLIILRGLCAYIIPEGLYYLPEGFIALGNARVFDFPVAVIVFAIAVVAVFILVNKTEFGRNLYAVGSSEKAAFLFGINVGRIKTIAFLLAGFFAALGGLTAAGRMQAITADMGNGDIITVFAACFLGGMSMSGGKGDIVDLIGSILTLSMITNVLNLIGVNPFLVKVIYGLILLIAIIFANAQQQFRQKLLLDTYKSMRQERSVARAS</sequence>
<feature type="transmembrane region" description="Helical" evidence="6">
    <location>
        <begin position="78"/>
        <end position="94"/>
    </location>
</feature>
<feature type="transmembrane region" description="Helical" evidence="6">
    <location>
        <begin position="275"/>
        <end position="292"/>
    </location>
</feature>
<evidence type="ECO:0000256" key="1">
    <source>
        <dbReference type="ARBA" id="ARBA00004651"/>
    </source>
</evidence>
<gene>
    <name evidence="7" type="primary">rbsC_6</name>
    <name evidence="7" type="ORF">SDC9_13418</name>
</gene>
<evidence type="ECO:0000256" key="2">
    <source>
        <dbReference type="ARBA" id="ARBA00022475"/>
    </source>
</evidence>
<feature type="transmembrane region" description="Helical" evidence="6">
    <location>
        <begin position="47"/>
        <end position="66"/>
    </location>
</feature>
<keyword evidence="3 6" id="KW-0812">Transmembrane</keyword>
<dbReference type="Pfam" id="PF02653">
    <property type="entry name" value="BPD_transp_2"/>
    <property type="match status" value="1"/>
</dbReference>
<keyword evidence="2" id="KW-1003">Cell membrane</keyword>
<feature type="transmembrane region" description="Helical" evidence="6">
    <location>
        <begin position="12"/>
        <end position="35"/>
    </location>
</feature>
<protein>
    <submittedName>
        <fullName evidence="7">Ribose import permease protein RbsC</fullName>
    </submittedName>
</protein>
<organism evidence="7">
    <name type="scientific">bioreactor metagenome</name>
    <dbReference type="NCBI Taxonomy" id="1076179"/>
    <lineage>
        <taxon>unclassified sequences</taxon>
        <taxon>metagenomes</taxon>
        <taxon>ecological metagenomes</taxon>
    </lineage>
</organism>
<feature type="transmembrane region" description="Helical" evidence="6">
    <location>
        <begin position="219"/>
        <end position="239"/>
    </location>
</feature>
<feature type="transmembrane region" description="Helical" evidence="6">
    <location>
        <begin position="167"/>
        <end position="187"/>
    </location>
</feature>
<feature type="transmembrane region" description="Helical" evidence="6">
    <location>
        <begin position="129"/>
        <end position="147"/>
    </location>
</feature>
<dbReference type="CDD" id="cd06579">
    <property type="entry name" value="TM_PBP1_transp_AraH_like"/>
    <property type="match status" value="1"/>
</dbReference>
<dbReference type="AlphaFoldDB" id="A0A644TLD2"/>
<feature type="transmembrane region" description="Helical" evidence="6">
    <location>
        <begin position="298"/>
        <end position="316"/>
    </location>
</feature>